<keyword evidence="2" id="KW-1185">Reference proteome</keyword>
<evidence type="ECO:0000313" key="1">
    <source>
        <dbReference type="EMBL" id="OSX73866.1"/>
    </source>
</evidence>
<dbReference type="Proteomes" id="UP000218209">
    <property type="component" value="Unassembled WGS sequence"/>
</dbReference>
<dbReference type="EMBL" id="KV918974">
    <property type="protein sequence ID" value="OSX73866.1"/>
    <property type="molecule type" value="Genomic_DNA"/>
</dbReference>
<proteinExistence type="predicted"/>
<name>A0A1X6NZB7_PORUM</name>
<accession>A0A1X6NZB7</accession>
<protein>
    <submittedName>
        <fullName evidence="1">Uncharacterized protein</fullName>
    </submittedName>
</protein>
<dbReference type="AlphaFoldDB" id="A0A1X6NZB7"/>
<gene>
    <name evidence="1" type="ORF">BU14_0322s0001</name>
</gene>
<sequence>MSLCKAYELKVSATGRRSIRKLRQAMYTVEFMVCAQVQPVHLARAATAARLEATAAADADHAIERQRAAALQPDVVELTAGGRADVMDRALDAHSGPNARAAVARNPQGETFHRKYARELRAELDPREARLYAGAMQAGESFGSSSVGQVPNSAELAGAIHEALSSRARQKRNEQAANVAIRLGQLSGPVGSP</sequence>
<reference evidence="1 2" key="1">
    <citation type="submission" date="2017-03" db="EMBL/GenBank/DDBJ databases">
        <title>WGS assembly of Porphyra umbilicalis.</title>
        <authorList>
            <person name="Brawley S.H."/>
            <person name="Blouin N.A."/>
            <person name="Ficko-Blean E."/>
            <person name="Wheeler G.L."/>
            <person name="Lohr M."/>
            <person name="Goodson H.V."/>
            <person name="Jenkins J.W."/>
            <person name="Blaby-Haas C.E."/>
            <person name="Helliwell K.E."/>
            <person name="Chan C."/>
            <person name="Marriage T."/>
            <person name="Bhattacharya D."/>
            <person name="Klein A.S."/>
            <person name="Badis Y."/>
            <person name="Brodie J."/>
            <person name="Cao Y."/>
            <person name="Collen J."/>
            <person name="Dittami S.M."/>
            <person name="Gachon C.M."/>
            <person name="Green B.R."/>
            <person name="Karpowicz S."/>
            <person name="Kim J.W."/>
            <person name="Kudahl U."/>
            <person name="Lin S."/>
            <person name="Michel G."/>
            <person name="Mittag M."/>
            <person name="Olson B.J."/>
            <person name="Pangilinan J."/>
            <person name="Peng Y."/>
            <person name="Qiu H."/>
            <person name="Shu S."/>
            <person name="Singer J.T."/>
            <person name="Smith A.G."/>
            <person name="Sprecher B.N."/>
            <person name="Wagner V."/>
            <person name="Wang W."/>
            <person name="Wang Z.-Y."/>
            <person name="Yan J."/>
            <person name="Yarish C."/>
            <person name="Zoeuner-Riek S."/>
            <person name="Zhuang Y."/>
            <person name="Zou Y."/>
            <person name="Lindquist E.A."/>
            <person name="Grimwood J."/>
            <person name="Barry K."/>
            <person name="Rokhsar D.S."/>
            <person name="Schmutz J."/>
            <person name="Stiller J.W."/>
            <person name="Grossman A.R."/>
            <person name="Prochnik S.E."/>
        </authorList>
    </citation>
    <scope>NUCLEOTIDE SEQUENCE [LARGE SCALE GENOMIC DNA]</scope>
    <source>
        <strain evidence="1">4086291</strain>
    </source>
</reference>
<organism evidence="1 2">
    <name type="scientific">Porphyra umbilicalis</name>
    <name type="common">Purple laver</name>
    <name type="synonym">Red alga</name>
    <dbReference type="NCBI Taxonomy" id="2786"/>
    <lineage>
        <taxon>Eukaryota</taxon>
        <taxon>Rhodophyta</taxon>
        <taxon>Bangiophyceae</taxon>
        <taxon>Bangiales</taxon>
        <taxon>Bangiaceae</taxon>
        <taxon>Porphyra</taxon>
    </lineage>
</organism>
<evidence type="ECO:0000313" key="2">
    <source>
        <dbReference type="Proteomes" id="UP000218209"/>
    </source>
</evidence>